<comment type="caution">
    <text evidence="2">The sequence shown here is derived from an EMBL/GenBank/DDBJ whole genome shotgun (WGS) entry which is preliminary data.</text>
</comment>
<protein>
    <recommendedName>
        <fullName evidence="4">Collagen-like protein</fullName>
    </recommendedName>
</protein>
<dbReference type="Proteomes" id="UP000331127">
    <property type="component" value="Unassembled WGS sequence"/>
</dbReference>
<evidence type="ECO:0000256" key="1">
    <source>
        <dbReference type="SAM" id="MobiDB-lite"/>
    </source>
</evidence>
<feature type="compositionally biased region" description="Low complexity" evidence="1">
    <location>
        <begin position="68"/>
        <end position="87"/>
    </location>
</feature>
<evidence type="ECO:0000313" key="2">
    <source>
        <dbReference type="EMBL" id="GES07807.1"/>
    </source>
</evidence>
<accession>A0A5M3WFH0</accession>
<name>A0A5M3WFH0_9ACTN</name>
<reference evidence="2 3" key="1">
    <citation type="submission" date="2019-10" db="EMBL/GenBank/DDBJ databases">
        <title>Whole genome shotgun sequence of Acrocarpospora macrocephala NBRC 16266.</title>
        <authorList>
            <person name="Ichikawa N."/>
            <person name="Kimura A."/>
            <person name="Kitahashi Y."/>
            <person name="Komaki H."/>
            <person name="Oguchi A."/>
        </authorList>
    </citation>
    <scope>NUCLEOTIDE SEQUENCE [LARGE SCALE GENOMIC DNA]</scope>
    <source>
        <strain evidence="2 3">NBRC 16266</strain>
    </source>
</reference>
<feature type="compositionally biased region" description="Basic and acidic residues" evidence="1">
    <location>
        <begin position="97"/>
        <end position="112"/>
    </location>
</feature>
<evidence type="ECO:0008006" key="4">
    <source>
        <dbReference type="Google" id="ProtNLM"/>
    </source>
</evidence>
<organism evidence="2 3">
    <name type="scientific">Acrocarpospora macrocephala</name>
    <dbReference type="NCBI Taxonomy" id="150177"/>
    <lineage>
        <taxon>Bacteria</taxon>
        <taxon>Bacillati</taxon>
        <taxon>Actinomycetota</taxon>
        <taxon>Actinomycetes</taxon>
        <taxon>Streptosporangiales</taxon>
        <taxon>Streptosporangiaceae</taxon>
        <taxon>Acrocarpospora</taxon>
    </lineage>
</organism>
<proteinExistence type="predicted"/>
<dbReference type="EMBL" id="BLAE01000007">
    <property type="protein sequence ID" value="GES07807.1"/>
    <property type="molecule type" value="Genomic_DNA"/>
</dbReference>
<evidence type="ECO:0000313" key="3">
    <source>
        <dbReference type="Proteomes" id="UP000331127"/>
    </source>
</evidence>
<gene>
    <name evidence="2" type="ORF">Amac_014020</name>
</gene>
<feature type="region of interest" description="Disordered" evidence="1">
    <location>
        <begin position="40"/>
        <end position="161"/>
    </location>
</feature>
<feature type="compositionally biased region" description="Low complexity" evidence="1">
    <location>
        <begin position="135"/>
        <end position="147"/>
    </location>
</feature>
<sequence length="161" mass="16165">MAGGAGVAVAVAEARNGEIVACVGLDGVLRIPSGLGETALATSRPVPTPTTFPTGRCPDGYRELSWNETGPVGPVGPTGATGEPGPAGSQGETGPAGERDPRGSAVRPDLRALPESVDPPGRRARLGPRASRDWSGSPTSGPSRRGTAVAVPRPARLASSW</sequence>
<dbReference type="AlphaFoldDB" id="A0A5M3WFH0"/>
<keyword evidence="3" id="KW-1185">Reference proteome</keyword>